<reference evidence="1 2" key="1">
    <citation type="journal article" date="2013" name="PLoS ONE">
        <title>Lactobacillus paracasei comparative genomics: towards species pan-genome definition and exploitation of diversity.</title>
        <authorList>
            <person name="Smokvina T."/>
            <person name="Wels M."/>
            <person name="Polka J."/>
            <person name="Chervaux C."/>
            <person name="Brisse S."/>
            <person name="Boekhorst J."/>
            <person name="van Hylckama Vlieg J.E."/>
            <person name="Siezen R.J."/>
        </authorList>
    </citation>
    <scope>NUCLEOTIDE SEQUENCE [LARGE SCALE GENOMIC DNA]</scope>
    <source>
        <strain evidence="1 2">Lpp14</strain>
    </source>
</reference>
<dbReference type="Proteomes" id="UP000014264">
    <property type="component" value="Unassembled WGS sequence"/>
</dbReference>
<evidence type="ECO:0000313" key="1">
    <source>
        <dbReference type="EMBL" id="EPC63120.1"/>
    </source>
</evidence>
<comment type="caution">
    <text evidence="1">The sequence shown here is derived from an EMBL/GenBank/DDBJ whole genome shotgun (WGS) entry which is preliminary data.</text>
</comment>
<proteinExistence type="predicted"/>
<dbReference type="AlphaFoldDB" id="A0A829GSA8"/>
<name>A0A829GSA8_LACPA</name>
<evidence type="ECO:0000313" key="2">
    <source>
        <dbReference type="Proteomes" id="UP000014264"/>
    </source>
</evidence>
<sequence>MNGELDEIIDALIVHDQAQKMESLNV</sequence>
<protein>
    <submittedName>
        <fullName evidence="1">Peptide chain release factor 1</fullName>
    </submittedName>
</protein>
<gene>
    <name evidence="1" type="primary">prfA</name>
    <name evidence="1" type="ORF">Lpp14_05755</name>
</gene>
<dbReference type="EMBL" id="ANJZ01000144">
    <property type="protein sequence ID" value="EPC63120.1"/>
    <property type="molecule type" value="Genomic_DNA"/>
</dbReference>
<accession>A0A829GSA8</accession>
<organism evidence="1 2">
    <name type="scientific">Lacticaseibacillus paracasei subsp. paracasei Lpp14</name>
    <dbReference type="NCBI Taxonomy" id="1256204"/>
    <lineage>
        <taxon>Bacteria</taxon>
        <taxon>Bacillati</taxon>
        <taxon>Bacillota</taxon>
        <taxon>Bacilli</taxon>
        <taxon>Lactobacillales</taxon>
        <taxon>Lactobacillaceae</taxon>
        <taxon>Lacticaseibacillus</taxon>
    </lineage>
</organism>